<reference evidence="2" key="1">
    <citation type="submission" date="2021-04" db="EMBL/GenBank/DDBJ databases">
        <title>Genome based classification of Actinospica acidithermotolerans sp. nov., an actinobacterium isolated from an Indonesian hot spring.</title>
        <authorList>
            <person name="Kusuma A.B."/>
            <person name="Putra K.E."/>
            <person name="Nafisah S."/>
            <person name="Loh J."/>
            <person name="Nouioui I."/>
            <person name="Goodfellow M."/>
        </authorList>
    </citation>
    <scope>NUCLEOTIDE SEQUENCE</scope>
    <source>
        <strain evidence="2">DSM 45618</strain>
    </source>
</reference>
<keyword evidence="3" id="KW-1185">Reference proteome</keyword>
<organism evidence="2 3">
    <name type="scientific">Actinocrinis puniceicyclus</name>
    <dbReference type="NCBI Taxonomy" id="977794"/>
    <lineage>
        <taxon>Bacteria</taxon>
        <taxon>Bacillati</taxon>
        <taxon>Actinomycetota</taxon>
        <taxon>Actinomycetes</taxon>
        <taxon>Catenulisporales</taxon>
        <taxon>Actinospicaceae</taxon>
        <taxon>Actinocrinis</taxon>
    </lineage>
</organism>
<evidence type="ECO:0000313" key="2">
    <source>
        <dbReference type="EMBL" id="MBS2966120.1"/>
    </source>
</evidence>
<feature type="compositionally biased region" description="Low complexity" evidence="1">
    <location>
        <begin position="99"/>
        <end position="108"/>
    </location>
</feature>
<dbReference type="RefSeq" id="WP_211470882.1">
    <property type="nucleotide sequence ID" value="NZ_JAGSXH010000123.1"/>
</dbReference>
<feature type="compositionally biased region" description="Acidic residues" evidence="1">
    <location>
        <begin position="269"/>
        <end position="278"/>
    </location>
</feature>
<evidence type="ECO:0000313" key="3">
    <source>
        <dbReference type="Proteomes" id="UP000677913"/>
    </source>
</evidence>
<dbReference type="Gene3D" id="2.50.20.20">
    <property type="match status" value="1"/>
</dbReference>
<feature type="region of interest" description="Disordered" evidence="1">
    <location>
        <begin position="265"/>
        <end position="285"/>
    </location>
</feature>
<name>A0A8J7WUP5_9ACTN</name>
<evidence type="ECO:0000256" key="1">
    <source>
        <dbReference type="SAM" id="MobiDB-lite"/>
    </source>
</evidence>
<dbReference type="EMBL" id="JAGSXH010000123">
    <property type="protein sequence ID" value="MBS2966120.1"/>
    <property type="molecule type" value="Genomic_DNA"/>
</dbReference>
<gene>
    <name evidence="2" type="ORF">KGA66_23950</name>
</gene>
<dbReference type="Proteomes" id="UP000677913">
    <property type="component" value="Unassembled WGS sequence"/>
</dbReference>
<feature type="region of interest" description="Disordered" evidence="1">
    <location>
        <begin position="97"/>
        <end position="170"/>
    </location>
</feature>
<protein>
    <submittedName>
        <fullName evidence="2">Uncharacterized protein</fullName>
    </submittedName>
</protein>
<dbReference type="AlphaFoldDB" id="A0A8J7WUP5"/>
<sequence length="346" mass="36424">MMASIRLFGRGRGAARTGGRAALDAARIAEALESLATASMSTTWRCRHGSGTAIGEGAVDFAAHRSRATVIRGKYAFEYVRVGSTAYRATALDDEDNLAPSAAPSASAELDDVAERDESDESEVEDGVEADLLDAEAAEAADEQDADEDGHEAEDQAAGEDAPDAGAQDESLPVRAWQSFSEQDACGLHAYAEPRVLAAAVRAAAALDPAGTREIDGRTLDAYTVTLKPKPADPDRLLARLARQLRDHGANTLVLTAFVDPAETAGAEPDAENDDASDDGSGGEGGVPRIVRLRLELAHWTPADDPTADHAVTVDLFEFGEPVRIEAPARGVTRRTSRSCADLALF</sequence>
<proteinExistence type="predicted"/>
<comment type="caution">
    <text evidence="2">The sequence shown here is derived from an EMBL/GenBank/DDBJ whole genome shotgun (WGS) entry which is preliminary data.</text>
</comment>
<accession>A0A8J7WUP5</accession>
<feature type="compositionally biased region" description="Acidic residues" evidence="1">
    <location>
        <begin position="109"/>
        <end position="163"/>
    </location>
</feature>